<sequence length="98" mass="10362">MKTTLILSGLASALVLSACAPMAADDGAVPPSDSADQCKAGQYRNWVGRNRSELPSAPAGEVWRVTCSTCAVTMDYNPRRLNIVFDQATGVIEDVKCG</sequence>
<evidence type="ECO:0000313" key="3">
    <source>
        <dbReference type="Proteomes" id="UP000595448"/>
    </source>
</evidence>
<keyword evidence="3" id="KW-1185">Reference proteome</keyword>
<dbReference type="Gene3D" id="3.30.10.10">
    <property type="entry name" value="Trypsin Inhibitor V, subunit A"/>
    <property type="match status" value="1"/>
</dbReference>
<proteinExistence type="predicted"/>
<feature type="chain" id="PRO_5046877386" evidence="1">
    <location>
        <begin position="24"/>
        <end position="98"/>
    </location>
</feature>
<dbReference type="EMBL" id="CP067977">
    <property type="protein sequence ID" value="QQQ19316.1"/>
    <property type="molecule type" value="Genomic_DNA"/>
</dbReference>
<dbReference type="RefSeq" id="WP_201103667.1">
    <property type="nucleotide sequence ID" value="NZ_CP067977.1"/>
</dbReference>
<organism evidence="2 3">
    <name type="scientific">Brevundimonas vitisensis</name>
    <dbReference type="NCBI Taxonomy" id="2800818"/>
    <lineage>
        <taxon>Bacteria</taxon>
        <taxon>Pseudomonadati</taxon>
        <taxon>Pseudomonadota</taxon>
        <taxon>Alphaproteobacteria</taxon>
        <taxon>Caulobacterales</taxon>
        <taxon>Caulobacteraceae</taxon>
        <taxon>Brevundimonas</taxon>
    </lineage>
</organism>
<evidence type="ECO:0000256" key="1">
    <source>
        <dbReference type="SAM" id="SignalP"/>
    </source>
</evidence>
<feature type="signal peptide" evidence="1">
    <location>
        <begin position="1"/>
        <end position="23"/>
    </location>
</feature>
<dbReference type="PROSITE" id="PS51257">
    <property type="entry name" value="PROKAR_LIPOPROTEIN"/>
    <property type="match status" value="1"/>
</dbReference>
<protein>
    <submittedName>
        <fullName evidence="2">Hemolysin</fullName>
    </submittedName>
</protein>
<evidence type="ECO:0000313" key="2">
    <source>
        <dbReference type="EMBL" id="QQQ19316.1"/>
    </source>
</evidence>
<gene>
    <name evidence="2" type="ORF">JIP62_04190</name>
</gene>
<accession>A0ABX7BP33</accession>
<dbReference type="InterPro" id="IPR021719">
    <property type="entry name" value="Prot_inh_I78"/>
</dbReference>
<dbReference type="Pfam" id="PF11720">
    <property type="entry name" value="Inhibitor_I78"/>
    <property type="match status" value="1"/>
</dbReference>
<keyword evidence="1" id="KW-0732">Signal</keyword>
<name>A0ABX7BP33_9CAUL</name>
<dbReference type="Proteomes" id="UP000595448">
    <property type="component" value="Chromosome"/>
</dbReference>
<reference evidence="2 3" key="1">
    <citation type="submission" date="2021-01" db="EMBL/GenBank/DDBJ databases">
        <title>Brevundimonas vitis sp. nov., an bacterium isolated from grape (Vitis vinifera).</title>
        <authorList>
            <person name="Jiang L."/>
            <person name="Lee J."/>
        </authorList>
    </citation>
    <scope>NUCLEOTIDE SEQUENCE [LARGE SCALE GENOMIC DNA]</scope>
    <source>
        <strain evidence="2 3">GRTSA-9</strain>
    </source>
</reference>